<gene>
    <name evidence="3" type="ORF">F0M18_07935</name>
</gene>
<dbReference type="Pfam" id="PF01636">
    <property type="entry name" value="APH"/>
    <property type="match status" value="1"/>
</dbReference>
<dbReference type="SUPFAM" id="SSF56112">
    <property type="entry name" value="Protein kinase-like (PK-like)"/>
    <property type="match status" value="1"/>
</dbReference>
<comment type="caution">
    <text evidence="3">The sequence shown here is derived from an EMBL/GenBank/DDBJ whole genome shotgun (WGS) entry which is preliminary data.</text>
</comment>
<dbReference type="InterPro" id="IPR051678">
    <property type="entry name" value="AGP_Transferase"/>
</dbReference>
<dbReference type="InterPro" id="IPR041726">
    <property type="entry name" value="ACAD10_11_N"/>
</dbReference>
<dbReference type="InterPro" id="IPR011009">
    <property type="entry name" value="Kinase-like_dom_sf"/>
</dbReference>
<organism evidence="3 4">
    <name type="scientific">Pseudohalioglobus sediminis</name>
    <dbReference type="NCBI Taxonomy" id="2606449"/>
    <lineage>
        <taxon>Bacteria</taxon>
        <taxon>Pseudomonadati</taxon>
        <taxon>Pseudomonadota</taxon>
        <taxon>Gammaproteobacteria</taxon>
        <taxon>Cellvibrionales</taxon>
        <taxon>Halieaceae</taxon>
        <taxon>Pseudohalioglobus</taxon>
    </lineage>
</organism>
<dbReference type="PANTHER" id="PTHR21310">
    <property type="entry name" value="AMINOGLYCOSIDE PHOSPHOTRANSFERASE-RELATED-RELATED"/>
    <property type="match status" value="1"/>
</dbReference>
<dbReference type="CDD" id="cd05154">
    <property type="entry name" value="ACAD10_11_N-like"/>
    <property type="match status" value="1"/>
</dbReference>
<evidence type="ECO:0000259" key="2">
    <source>
        <dbReference type="Pfam" id="PF19802"/>
    </source>
</evidence>
<proteinExistence type="predicted"/>
<protein>
    <submittedName>
        <fullName evidence="3">Phosphotransferase family protein</fullName>
    </submittedName>
</protein>
<dbReference type="Proteomes" id="UP000323708">
    <property type="component" value="Unassembled WGS sequence"/>
</dbReference>
<dbReference type="EMBL" id="VTUX01000003">
    <property type="protein sequence ID" value="KAA1192589.1"/>
    <property type="molecule type" value="Genomic_DNA"/>
</dbReference>
<feature type="domain" description="Aminoglycoside phosphotransferase" evidence="1">
    <location>
        <begin position="26"/>
        <end position="261"/>
    </location>
</feature>
<accession>A0A5B0X350</accession>
<dbReference type="PANTHER" id="PTHR21310:SF57">
    <property type="entry name" value="BLR2944 PROTEIN"/>
    <property type="match status" value="1"/>
</dbReference>
<evidence type="ECO:0000313" key="4">
    <source>
        <dbReference type="Proteomes" id="UP000323708"/>
    </source>
</evidence>
<dbReference type="Pfam" id="PF19802">
    <property type="entry name" value="DUF6285"/>
    <property type="match status" value="1"/>
</dbReference>
<dbReference type="GO" id="GO:0016740">
    <property type="term" value="F:transferase activity"/>
    <property type="evidence" value="ECO:0007669"/>
    <property type="project" value="UniProtKB-KW"/>
</dbReference>
<evidence type="ECO:0000313" key="3">
    <source>
        <dbReference type="EMBL" id="KAA1192589.1"/>
    </source>
</evidence>
<dbReference type="Gene3D" id="3.30.200.20">
    <property type="entry name" value="Phosphorylase Kinase, domain 1"/>
    <property type="match status" value="1"/>
</dbReference>
<dbReference type="InterPro" id="IPR002575">
    <property type="entry name" value="Aminoglycoside_PTrfase"/>
</dbReference>
<reference evidence="3 4" key="1">
    <citation type="submission" date="2019-09" db="EMBL/GenBank/DDBJ databases">
        <authorList>
            <person name="Chen X.-Y."/>
        </authorList>
    </citation>
    <scope>NUCLEOTIDE SEQUENCE [LARGE SCALE GENOMIC DNA]</scope>
    <source>
        <strain evidence="3 4">NY5</strain>
    </source>
</reference>
<name>A0A5B0X350_9GAMM</name>
<dbReference type="Gene3D" id="3.90.1200.10">
    <property type="match status" value="1"/>
</dbReference>
<keyword evidence="4" id="KW-1185">Reference proteome</keyword>
<feature type="domain" description="DUF6285" evidence="2">
    <location>
        <begin position="372"/>
        <end position="456"/>
    </location>
</feature>
<evidence type="ECO:0000259" key="1">
    <source>
        <dbReference type="Pfam" id="PF01636"/>
    </source>
</evidence>
<keyword evidence="3" id="KW-0808">Transferase</keyword>
<sequence length="466" mass="51197">MDSTFLAALKAVLKRQVTGFRELRECQQLTAGASQETYRLLVATDRGELRYAFRRNQAAGKDASNLGTVGLATEAELLQLAAEAGIPVPEVIYLLEERDKLGEGFLMQWLEGETLGQRIVRSESLADVRPRLARQCGEVLARLHAIAIDDDALAGLPAVTPAALVQETWDSYQALDIPAPMIDFTARWLLDNLPVNSRRTLVHGDFRNGNLMVDESGVVAVLDWELAQIGDPVRDLGWLCVNSWRFGISDLPVGGFGTIDELLAGYQEQSGIAVSKEALHFWQVFGSFWWSVATLNMAASWRSGETPSLERPVIGRRSSEAQMDCVNLIIPGDFDPPDPIELDQGTQLPMPAELLEGVRNFLQDEVAAADSQRFGFLAKVAANSLGIAQREFLYGPALALEEQERLAALLGKGSLQRLRRQLSCQLRDGMALDSDGLAEHLRRTIAGQLSIDQPGYSALRFSRANP</sequence>
<dbReference type="RefSeq" id="WP_149610872.1">
    <property type="nucleotide sequence ID" value="NZ_VTUX01000003.1"/>
</dbReference>
<dbReference type="InterPro" id="IPR046252">
    <property type="entry name" value="DUF6285"/>
</dbReference>
<dbReference type="AlphaFoldDB" id="A0A5B0X350"/>